<proteinExistence type="predicted"/>
<name>A0A5D3C6M7_CUCMM</name>
<reference evidence="1 2" key="1">
    <citation type="submission" date="2019-08" db="EMBL/GenBank/DDBJ databases">
        <title>Draft genome sequences of two oriental melons (Cucumis melo L. var makuwa).</title>
        <authorList>
            <person name="Kwon S.-Y."/>
        </authorList>
    </citation>
    <scope>NUCLEOTIDE SEQUENCE [LARGE SCALE GENOMIC DNA]</scope>
    <source>
        <strain evidence="2">cv. Chang Bougi</strain>
        <tissue evidence="1">Leaf</tissue>
    </source>
</reference>
<protein>
    <submittedName>
        <fullName evidence="1">Ty3-gypsy retrotransposon protein</fullName>
    </submittedName>
</protein>
<organism evidence="1 2">
    <name type="scientific">Cucumis melo var. makuwa</name>
    <name type="common">Oriental melon</name>
    <dbReference type="NCBI Taxonomy" id="1194695"/>
    <lineage>
        <taxon>Eukaryota</taxon>
        <taxon>Viridiplantae</taxon>
        <taxon>Streptophyta</taxon>
        <taxon>Embryophyta</taxon>
        <taxon>Tracheophyta</taxon>
        <taxon>Spermatophyta</taxon>
        <taxon>Magnoliopsida</taxon>
        <taxon>eudicotyledons</taxon>
        <taxon>Gunneridae</taxon>
        <taxon>Pentapetalae</taxon>
        <taxon>rosids</taxon>
        <taxon>fabids</taxon>
        <taxon>Cucurbitales</taxon>
        <taxon>Cucurbitaceae</taxon>
        <taxon>Benincaseae</taxon>
        <taxon>Cucumis</taxon>
    </lineage>
</organism>
<sequence>MQEQEQGSVLKKKSLEQLIESPKGGIIIIENPLFNNSTSASNLSDKESHLEAVSVMMAYVTAEATMIEMERKINFLKKVVKE</sequence>
<evidence type="ECO:0000313" key="2">
    <source>
        <dbReference type="Proteomes" id="UP000321947"/>
    </source>
</evidence>
<comment type="caution">
    <text evidence="1">The sequence shown here is derived from an EMBL/GenBank/DDBJ whole genome shotgun (WGS) entry which is preliminary data.</text>
</comment>
<evidence type="ECO:0000313" key="1">
    <source>
        <dbReference type="EMBL" id="TYK07541.1"/>
    </source>
</evidence>
<dbReference type="EMBL" id="SSTD01013212">
    <property type="protein sequence ID" value="TYK07541.1"/>
    <property type="molecule type" value="Genomic_DNA"/>
</dbReference>
<gene>
    <name evidence="1" type="ORF">E5676_scaffold544G00070</name>
</gene>
<dbReference type="AlphaFoldDB" id="A0A5D3C6M7"/>
<dbReference type="Proteomes" id="UP000321947">
    <property type="component" value="Unassembled WGS sequence"/>
</dbReference>
<accession>A0A5D3C6M7</accession>